<gene>
    <name evidence="4" type="ORF">PEVE_00011039</name>
</gene>
<reference evidence="4 5" key="1">
    <citation type="submission" date="2022-05" db="EMBL/GenBank/DDBJ databases">
        <authorList>
            <consortium name="Genoscope - CEA"/>
            <person name="William W."/>
        </authorList>
    </citation>
    <scope>NUCLEOTIDE SEQUENCE [LARGE SCALE GENOMIC DNA]</scope>
</reference>
<protein>
    <recommendedName>
        <fullName evidence="3">DNA replication factor RFC1 C-terminal domain-containing protein</fullName>
    </recommendedName>
</protein>
<comment type="caution">
    <text evidence="4">The sequence shown here is derived from an EMBL/GenBank/DDBJ whole genome shotgun (WGS) entry which is preliminary data.</text>
</comment>
<feature type="region of interest" description="Disordered" evidence="2">
    <location>
        <begin position="54"/>
        <end position="152"/>
    </location>
</feature>
<feature type="compositionally biased region" description="Acidic residues" evidence="2">
    <location>
        <begin position="81"/>
        <end position="108"/>
    </location>
</feature>
<dbReference type="EMBL" id="CALNXI010001795">
    <property type="protein sequence ID" value="CAH3177220.1"/>
    <property type="molecule type" value="Genomic_DNA"/>
</dbReference>
<evidence type="ECO:0000259" key="3">
    <source>
        <dbReference type="Pfam" id="PF08519"/>
    </source>
</evidence>
<dbReference type="PANTHER" id="PTHR23389:SF6">
    <property type="entry name" value="REPLICATION FACTOR C SUBUNIT 1"/>
    <property type="match status" value="1"/>
</dbReference>
<feature type="domain" description="DNA replication factor RFC1 C-terminal" evidence="3">
    <location>
        <begin position="6"/>
        <end position="59"/>
    </location>
</feature>
<dbReference type="Proteomes" id="UP001159427">
    <property type="component" value="Unassembled WGS sequence"/>
</dbReference>
<dbReference type="PANTHER" id="PTHR23389">
    <property type="entry name" value="CHROMOSOME TRANSMISSION FIDELITY FACTOR 18"/>
    <property type="match status" value="1"/>
</dbReference>
<dbReference type="InterPro" id="IPR013725">
    <property type="entry name" value="DNA_replication_fac_RFC1_C"/>
</dbReference>
<feature type="compositionally biased region" description="Basic residues" evidence="2">
    <location>
        <begin position="142"/>
        <end position="152"/>
    </location>
</feature>
<proteinExistence type="predicted"/>
<keyword evidence="5" id="KW-1185">Reference proteome</keyword>
<evidence type="ECO:0000313" key="4">
    <source>
        <dbReference type="EMBL" id="CAH3177220.1"/>
    </source>
</evidence>
<dbReference type="Pfam" id="PF08519">
    <property type="entry name" value="RFC1"/>
    <property type="match status" value="1"/>
</dbReference>
<feature type="compositionally biased region" description="Basic and acidic residues" evidence="2">
    <location>
        <begin position="131"/>
        <end position="141"/>
    </location>
</feature>
<feature type="non-terminal residue" evidence="4">
    <location>
        <position position="1"/>
    </location>
</feature>
<organism evidence="4 5">
    <name type="scientific">Porites evermanni</name>
    <dbReference type="NCBI Taxonomy" id="104178"/>
    <lineage>
        <taxon>Eukaryota</taxon>
        <taxon>Metazoa</taxon>
        <taxon>Cnidaria</taxon>
        <taxon>Anthozoa</taxon>
        <taxon>Hexacorallia</taxon>
        <taxon>Scleractinia</taxon>
        <taxon>Fungiina</taxon>
        <taxon>Poritidae</taxon>
        <taxon>Porites</taxon>
    </lineage>
</organism>
<evidence type="ECO:0000256" key="1">
    <source>
        <dbReference type="ARBA" id="ARBA00022705"/>
    </source>
</evidence>
<accession>A0ABN8RCV4</accession>
<evidence type="ECO:0000256" key="2">
    <source>
        <dbReference type="SAM" id="MobiDB-lite"/>
    </source>
</evidence>
<name>A0ABN8RCV4_9CNID</name>
<keyword evidence="1" id="KW-0235">DNA replication</keyword>
<sequence>DSTEINSGVSRVIQVMEDYDLTKEDWDSIIEVGQFEGQRDPVASIPSKVKAAFTRSYNKEKHKTPYAIRAAPKKGRKGGAGEDDQGMDEEGLEQEGEENSQEKDDIENDAMIKATKKPTKGGSARGRGGKGNKDAAKETTKGKGKGRGKNRN</sequence>
<evidence type="ECO:0000313" key="5">
    <source>
        <dbReference type="Proteomes" id="UP001159427"/>
    </source>
</evidence>